<organism evidence="2 3">
    <name type="scientific">Kluyveromyces lactis (strain ATCC 8585 / CBS 2359 / DSM 70799 / NBRC 1267 / NRRL Y-1140 / WM37)</name>
    <name type="common">Yeast</name>
    <name type="synonym">Candida sphaerica</name>
    <dbReference type="NCBI Taxonomy" id="284590"/>
    <lineage>
        <taxon>Eukaryota</taxon>
        <taxon>Fungi</taxon>
        <taxon>Dikarya</taxon>
        <taxon>Ascomycota</taxon>
        <taxon>Saccharomycotina</taxon>
        <taxon>Saccharomycetes</taxon>
        <taxon>Saccharomycetales</taxon>
        <taxon>Saccharomycetaceae</taxon>
        <taxon>Kluyveromyces</taxon>
    </lineage>
</organism>
<dbReference type="AlphaFoldDB" id="Q6CQB6"/>
<reference evidence="2 3" key="1">
    <citation type="journal article" date="2004" name="Nature">
        <title>Genome evolution in yeasts.</title>
        <authorList>
            <consortium name="Genolevures"/>
            <person name="Dujon B."/>
            <person name="Sherman D."/>
            <person name="Fischer G."/>
            <person name="Durrens P."/>
            <person name="Casaregola S."/>
            <person name="Lafontaine I."/>
            <person name="de Montigny J."/>
            <person name="Marck C."/>
            <person name="Neuveglise C."/>
            <person name="Talla E."/>
            <person name="Goffard N."/>
            <person name="Frangeul L."/>
            <person name="Aigle M."/>
            <person name="Anthouard V."/>
            <person name="Babour A."/>
            <person name="Barbe V."/>
            <person name="Barnay S."/>
            <person name="Blanchin S."/>
            <person name="Beckerich J.M."/>
            <person name="Beyne E."/>
            <person name="Bleykasten C."/>
            <person name="Boisrame A."/>
            <person name="Boyer J."/>
            <person name="Cattolico L."/>
            <person name="Confanioleri F."/>
            <person name="de Daruvar A."/>
            <person name="Despons L."/>
            <person name="Fabre E."/>
            <person name="Fairhead C."/>
            <person name="Ferry-Dumazet H."/>
            <person name="Groppi A."/>
            <person name="Hantraye F."/>
            <person name="Hennequin C."/>
            <person name="Jauniaux N."/>
            <person name="Joyet P."/>
            <person name="Kachouri R."/>
            <person name="Kerrest A."/>
            <person name="Koszul R."/>
            <person name="Lemaire M."/>
            <person name="Lesur I."/>
            <person name="Ma L."/>
            <person name="Muller H."/>
            <person name="Nicaud J.M."/>
            <person name="Nikolski M."/>
            <person name="Oztas S."/>
            <person name="Ozier-Kalogeropoulos O."/>
            <person name="Pellenz S."/>
            <person name="Potier S."/>
            <person name="Richard G.F."/>
            <person name="Straub M.L."/>
            <person name="Suleau A."/>
            <person name="Swennene D."/>
            <person name="Tekaia F."/>
            <person name="Wesolowski-Louvel M."/>
            <person name="Westhof E."/>
            <person name="Wirth B."/>
            <person name="Zeniou-Meyer M."/>
            <person name="Zivanovic I."/>
            <person name="Bolotin-Fukuhara M."/>
            <person name="Thierry A."/>
            <person name="Bouchier C."/>
            <person name="Caudron B."/>
            <person name="Scarpelli C."/>
            <person name="Gaillardin C."/>
            <person name="Weissenbach J."/>
            <person name="Wincker P."/>
            <person name="Souciet J.L."/>
        </authorList>
    </citation>
    <scope>NUCLEOTIDE SEQUENCE [LARGE SCALE GENOMIC DNA]</scope>
    <source>
        <strain evidence="3">ATCC 8585 / CBS 2359 / DSM 70799 / NBRC 1267 / NRRL Y-1140 / WM37</strain>
    </source>
</reference>
<dbReference type="InterPro" id="IPR037365">
    <property type="entry name" value="Slowmo/Ups"/>
</dbReference>
<dbReference type="PaxDb" id="284590-Q6CQB6"/>
<dbReference type="OMA" id="YCPWNEK"/>
<sequence>MRLFHNQHVFDYSWDYITAANWKKYPNEVSTHVVAVDVLRRELDISGKVLTSERLITCKQSVPQWVMMLVGGSNISYVREVSVVDLNEKSLILRSCNLTGSSLLKVYETVKYMPHPDDPQNRTLFKQEAQITAYATFTKVCNKIEEWSVNRFHENAEKGKRGFDSVLKVLDESWKQTDKIMDGLAEKVDETVVDIKKTTDILIKETEKKSSKLASYYQYFSNAFRRSNDMTRDGS</sequence>
<dbReference type="KEGG" id="kla:KLLA0_D18348g"/>
<protein>
    <submittedName>
        <fullName evidence="2">KLLA0D18348p</fullName>
    </submittedName>
</protein>
<dbReference type="RefSeq" id="XP_453873.1">
    <property type="nucleotide sequence ID" value="XM_453873.1"/>
</dbReference>
<dbReference type="InterPro" id="IPR006797">
    <property type="entry name" value="PRELI/MSF1_dom"/>
</dbReference>
<evidence type="ECO:0000259" key="1">
    <source>
        <dbReference type="PROSITE" id="PS50904"/>
    </source>
</evidence>
<dbReference type="InParanoid" id="Q6CQB6"/>
<dbReference type="GO" id="GO:0005758">
    <property type="term" value="C:mitochondrial intermembrane space"/>
    <property type="evidence" value="ECO:0007669"/>
    <property type="project" value="InterPro"/>
</dbReference>
<dbReference type="EMBL" id="CR382124">
    <property type="protein sequence ID" value="CAH00969.1"/>
    <property type="molecule type" value="Genomic_DNA"/>
</dbReference>
<dbReference type="HOGENOM" id="CLU_067902_1_0_1"/>
<evidence type="ECO:0000313" key="3">
    <source>
        <dbReference type="Proteomes" id="UP000000598"/>
    </source>
</evidence>
<name>Q6CQB6_KLULA</name>
<feature type="domain" description="PRELI/MSF1" evidence="1">
    <location>
        <begin position="1"/>
        <end position="175"/>
    </location>
</feature>
<proteinExistence type="predicted"/>
<dbReference type="PROSITE" id="PS50904">
    <property type="entry name" value="PRELI_MSF1"/>
    <property type="match status" value="1"/>
</dbReference>
<dbReference type="PANTHER" id="PTHR11158">
    <property type="entry name" value="MSF1/PX19 RELATED"/>
    <property type="match status" value="1"/>
</dbReference>
<dbReference type="Proteomes" id="UP000000598">
    <property type="component" value="Chromosome D"/>
</dbReference>
<dbReference type="STRING" id="284590.Q6CQB6"/>
<accession>Q6CQB6</accession>
<dbReference type="Pfam" id="PF04707">
    <property type="entry name" value="PRELI"/>
    <property type="match status" value="1"/>
</dbReference>
<evidence type="ECO:0000313" key="2">
    <source>
        <dbReference type="EMBL" id="CAH00969.1"/>
    </source>
</evidence>
<dbReference type="GeneID" id="2893477"/>
<keyword evidence="3" id="KW-1185">Reference proteome</keyword>
<dbReference type="eggNOG" id="KOG3336">
    <property type="taxonomic scope" value="Eukaryota"/>
</dbReference>
<gene>
    <name evidence="2" type="ORF">KLLA0_D18348g</name>
</gene>
<dbReference type="FunCoup" id="Q6CQB6">
    <property type="interactions" value="1044"/>
</dbReference>